<feature type="domain" description="Amidase" evidence="1">
    <location>
        <begin position="2"/>
        <end position="430"/>
    </location>
</feature>
<evidence type="ECO:0000259" key="1">
    <source>
        <dbReference type="Pfam" id="PF01425"/>
    </source>
</evidence>
<reference evidence="2" key="1">
    <citation type="submission" date="2018-05" db="EMBL/GenBank/DDBJ databases">
        <authorList>
            <person name="Lanie J.A."/>
            <person name="Ng W.-L."/>
            <person name="Kazmierczak K.M."/>
            <person name="Andrzejewski T.M."/>
            <person name="Davidsen T.M."/>
            <person name="Wayne K.J."/>
            <person name="Tettelin H."/>
            <person name="Glass J.I."/>
            <person name="Rusch D."/>
            <person name="Podicherti R."/>
            <person name="Tsui H.-C.T."/>
            <person name="Winkler M.E."/>
        </authorList>
    </citation>
    <scope>NUCLEOTIDE SEQUENCE</scope>
</reference>
<dbReference type="InterPro" id="IPR020556">
    <property type="entry name" value="Amidase_CS"/>
</dbReference>
<proteinExistence type="predicted"/>
<feature type="non-terminal residue" evidence="2">
    <location>
        <position position="1"/>
    </location>
</feature>
<dbReference type="InterPro" id="IPR023631">
    <property type="entry name" value="Amidase_dom"/>
</dbReference>
<dbReference type="InterPro" id="IPR000120">
    <property type="entry name" value="Amidase"/>
</dbReference>
<name>A0A382H9G0_9ZZZZ</name>
<dbReference type="Gene3D" id="3.90.1300.10">
    <property type="entry name" value="Amidase signature (AS) domain"/>
    <property type="match status" value="1"/>
</dbReference>
<dbReference type="AlphaFoldDB" id="A0A382H9G0"/>
<dbReference type="InterPro" id="IPR036928">
    <property type="entry name" value="AS_sf"/>
</dbReference>
<sequence>YVAKNEALEDAKKIDKKISAGEDIGPLGGIPTSIKDLEPVKGMPHTNGSLFYKDNIADFDQLGIERIRNAGGIILGKTNTPEFGLCATTDNRLGDDCKNPWDLTCTSGGSSGGAGAAVASGVHPLAQGSDGGGSVRIPSGLCGIYGIKGTQGRIPRYHAGLQSWNPVNFSCMGPMSWYVKDSAIMLQVMSGPHPKAESTAIQTASPDFLSNIDDGIKGKKIGWSVDLGSINVDPEVKSSTENAIKIFEDLGAIIEPFKFKYNIRELAETIGPILGALGYNKNGHLLEENPEKLMNYTRKLLEIVKNWEGPVYMNAISELYKFRNYMESLFEQYDFLATPTMAIPAHECGNPPEKVDGVEQFDFGFRSMWPSYGDNDNPSHKNGAGLLAQFTAIFNWTGNPAATLPCGFSTKGLPISLQIAGAKEDEVGVLQASRSFEIAKPWHNKKPIL</sequence>
<dbReference type="PANTHER" id="PTHR11895">
    <property type="entry name" value="TRANSAMIDASE"/>
    <property type="match status" value="1"/>
</dbReference>
<protein>
    <recommendedName>
        <fullName evidence="1">Amidase domain-containing protein</fullName>
    </recommendedName>
</protein>
<dbReference type="PANTHER" id="PTHR11895:SF7">
    <property type="entry name" value="GLUTAMYL-TRNA(GLN) AMIDOTRANSFERASE SUBUNIT A, MITOCHONDRIAL"/>
    <property type="match status" value="1"/>
</dbReference>
<dbReference type="EMBL" id="UINC01059957">
    <property type="protein sequence ID" value="SVB83944.1"/>
    <property type="molecule type" value="Genomic_DNA"/>
</dbReference>
<dbReference type="SUPFAM" id="SSF75304">
    <property type="entry name" value="Amidase signature (AS) enzymes"/>
    <property type="match status" value="1"/>
</dbReference>
<dbReference type="Pfam" id="PF01425">
    <property type="entry name" value="Amidase"/>
    <property type="match status" value="1"/>
</dbReference>
<accession>A0A382H9G0</accession>
<organism evidence="2">
    <name type="scientific">marine metagenome</name>
    <dbReference type="NCBI Taxonomy" id="408172"/>
    <lineage>
        <taxon>unclassified sequences</taxon>
        <taxon>metagenomes</taxon>
        <taxon>ecological metagenomes</taxon>
    </lineage>
</organism>
<dbReference type="GO" id="GO:0003824">
    <property type="term" value="F:catalytic activity"/>
    <property type="evidence" value="ECO:0007669"/>
    <property type="project" value="InterPro"/>
</dbReference>
<gene>
    <name evidence="2" type="ORF">METZ01_LOCUS236798</name>
</gene>
<dbReference type="PROSITE" id="PS00571">
    <property type="entry name" value="AMIDASES"/>
    <property type="match status" value="1"/>
</dbReference>
<evidence type="ECO:0000313" key="2">
    <source>
        <dbReference type="EMBL" id="SVB83944.1"/>
    </source>
</evidence>